<evidence type="ECO:0000256" key="2">
    <source>
        <dbReference type="ARBA" id="ARBA00023015"/>
    </source>
</evidence>
<evidence type="ECO:0000313" key="7">
    <source>
        <dbReference type="Proteomes" id="UP001199044"/>
    </source>
</evidence>
<comment type="caution">
    <text evidence="5">Lacks conserved residue(s) required for the propagation of feature annotation.</text>
</comment>
<keyword evidence="7" id="KW-1185">Reference proteome</keyword>
<keyword evidence="4 5" id="KW-0804">Transcription</keyword>
<dbReference type="RefSeq" id="WP_225251658.1">
    <property type="nucleotide sequence ID" value="NZ_JAIWIU010000151.1"/>
</dbReference>
<comment type="function">
    <text evidence="5">Binds to the sigma-S subunit of RNA polymerase, activating expression of sigma-S-regulated genes. Stimulates RNA polymerase holoenzyme formation and may bind to several other sigma factors, such as sigma-70 and sigma-32.</text>
</comment>
<accession>A0ABS7YTC3</accession>
<sequence>MSEVTKLPTHFRLLAAFKTVGPYLREEQSKDGSYWFDCLAVCVDDKKAPEKREFWGWWMTLTPTDSGFEATYHSGRYNLEGDWVGDAIPQSAQSEVERTQSDFEKKLAKMLDERFAKSLSSVE</sequence>
<evidence type="ECO:0000256" key="1">
    <source>
        <dbReference type="ARBA" id="ARBA00022490"/>
    </source>
</evidence>
<dbReference type="Pfam" id="PF07417">
    <property type="entry name" value="Crl"/>
    <property type="match status" value="1"/>
</dbReference>
<organism evidence="6 7">
    <name type="scientific">Vibrio tritonius</name>
    <dbReference type="NCBI Taxonomy" id="1435069"/>
    <lineage>
        <taxon>Bacteria</taxon>
        <taxon>Pseudomonadati</taxon>
        <taxon>Pseudomonadota</taxon>
        <taxon>Gammaproteobacteria</taxon>
        <taxon>Vibrionales</taxon>
        <taxon>Vibrionaceae</taxon>
        <taxon>Vibrio</taxon>
    </lineage>
</organism>
<proteinExistence type="inferred from homology"/>
<reference evidence="7" key="1">
    <citation type="submission" date="2023-07" db="EMBL/GenBank/DDBJ databases">
        <title>Molecular identification of indigenous halophilic bacteria isolated from red sea cost, biodegradation of synthetic dyes and assessment of degraded metabolite toxicity.</title>
        <authorList>
            <person name="Chaieb K."/>
            <person name="Altayb H.N."/>
        </authorList>
    </citation>
    <scope>NUCLEOTIDE SEQUENCE [LARGE SCALE GENOMIC DNA]</scope>
    <source>
        <strain evidence="7">K20</strain>
    </source>
</reference>
<comment type="similarity">
    <text evidence="5">Belongs to the Crl family.</text>
</comment>
<protein>
    <recommendedName>
        <fullName evidence="5">Sigma factor-binding protein Crl</fullName>
    </recommendedName>
</protein>
<name>A0ABS7YTC3_9VIBR</name>
<gene>
    <name evidence="5 6" type="primary">crl</name>
    <name evidence="6" type="ORF">LDJ79_18550</name>
</gene>
<dbReference type="HAMAP" id="MF_01178">
    <property type="entry name" value="Crl"/>
    <property type="match status" value="1"/>
</dbReference>
<dbReference type="Proteomes" id="UP001199044">
    <property type="component" value="Unassembled WGS sequence"/>
</dbReference>
<evidence type="ECO:0000256" key="3">
    <source>
        <dbReference type="ARBA" id="ARBA00023159"/>
    </source>
</evidence>
<keyword evidence="2 5" id="KW-0805">Transcription regulation</keyword>
<comment type="subcellular location">
    <subcellularLocation>
        <location evidence="5">Cytoplasm</location>
    </subcellularLocation>
</comment>
<keyword evidence="3 5" id="KW-0010">Activator</keyword>
<evidence type="ECO:0000313" key="6">
    <source>
        <dbReference type="EMBL" id="MCA2018126.1"/>
    </source>
</evidence>
<keyword evidence="1 5" id="KW-0963">Cytoplasm</keyword>
<dbReference type="NCBIfam" id="NF008217">
    <property type="entry name" value="PRK10984.1"/>
    <property type="match status" value="1"/>
</dbReference>
<dbReference type="EMBL" id="JAIWIU010000151">
    <property type="protein sequence ID" value="MCA2018126.1"/>
    <property type="molecule type" value="Genomic_DNA"/>
</dbReference>
<comment type="caution">
    <text evidence="6">The sequence shown here is derived from an EMBL/GenBank/DDBJ whole genome shotgun (WGS) entry which is preliminary data.</text>
</comment>
<dbReference type="InterPro" id="IPR009986">
    <property type="entry name" value="Tscrpt_reg_Crl"/>
</dbReference>
<evidence type="ECO:0000256" key="4">
    <source>
        <dbReference type="ARBA" id="ARBA00023163"/>
    </source>
</evidence>
<dbReference type="Gene3D" id="3.30.310.230">
    <property type="entry name" value="Sigma factor-binding protein Crl monomer"/>
    <property type="match status" value="1"/>
</dbReference>
<evidence type="ECO:0000256" key="5">
    <source>
        <dbReference type="HAMAP-Rule" id="MF_01178"/>
    </source>
</evidence>
<dbReference type="InterPro" id="IPR038208">
    <property type="entry name" value="Tscrpt_reg_Crl_sf"/>
</dbReference>